<dbReference type="KEGG" id="sze:AW14_06260"/>
<dbReference type="Proteomes" id="UP000032229">
    <property type="component" value="Chromosome"/>
</dbReference>
<dbReference type="RefSeq" id="WP_044638010.1">
    <property type="nucleotide sequence ID" value="NZ_CP007202.1"/>
</dbReference>
<dbReference type="STRING" id="1454006.AW14_06260"/>
<evidence type="ECO:0000259" key="1">
    <source>
        <dbReference type="SMART" id="SM00460"/>
    </source>
</evidence>
<protein>
    <submittedName>
        <fullName evidence="2">Transglutaminase</fullName>
    </submittedName>
</protein>
<dbReference type="InterPro" id="IPR013589">
    <property type="entry name" value="Bac_transglu_N"/>
</dbReference>
<dbReference type="SMART" id="SM00460">
    <property type="entry name" value="TGc"/>
    <property type="match status" value="1"/>
</dbReference>
<dbReference type="Pfam" id="PF08379">
    <property type="entry name" value="Bact_transglu_N"/>
    <property type="match status" value="1"/>
</dbReference>
<gene>
    <name evidence="2" type="ORF">AW14_06260</name>
</gene>
<proteinExistence type="predicted"/>
<name>A0A0C5VW42_9FLAO</name>
<dbReference type="AlphaFoldDB" id="A0A0C5VW42"/>
<keyword evidence="3" id="KW-1185">Reference proteome</keyword>
<dbReference type="PANTHER" id="PTHR33490">
    <property type="entry name" value="BLR5614 PROTEIN-RELATED"/>
    <property type="match status" value="1"/>
</dbReference>
<feature type="domain" description="Transglutaminase-like" evidence="1">
    <location>
        <begin position="171"/>
        <end position="237"/>
    </location>
</feature>
<organism evidence="2 3">
    <name type="scientific">Siansivirga zeaxanthinifaciens CC-SAMT-1</name>
    <dbReference type="NCBI Taxonomy" id="1454006"/>
    <lineage>
        <taxon>Bacteria</taxon>
        <taxon>Pseudomonadati</taxon>
        <taxon>Bacteroidota</taxon>
        <taxon>Flavobacteriia</taxon>
        <taxon>Flavobacteriales</taxon>
        <taxon>Flavobacteriaceae</taxon>
        <taxon>Siansivirga</taxon>
    </lineage>
</organism>
<dbReference type="InterPro" id="IPR002931">
    <property type="entry name" value="Transglutaminase-like"/>
</dbReference>
<dbReference type="OrthoDB" id="9804872at2"/>
<dbReference type="EMBL" id="CP007202">
    <property type="protein sequence ID" value="AJR03316.1"/>
    <property type="molecule type" value="Genomic_DNA"/>
</dbReference>
<dbReference type="Pfam" id="PF01841">
    <property type="entry name" value="Transglut_core"/>
    <property type="match status" value="1"/>
</dbReference>
<dbReference type="InterPro" id="IPR038765">
    <property type="entry name" value="Papain-like_cys_pep_sf"/>
</dbReference>
<dbReference type="HOGENOM" id="CLU_008973_1_0_10"/>
<accession>A0A0C5VW42</accession>
<dbReference type="SUPFAM" id="SSF54001">
    <property type="entry name" value="Cysteine proteinases"/>
    <property type="match status" value="1"/>
</dbReference>
<sequence length="316" mass="35830">MGTFYIKHITKYTYDNPVIDGANLIRLHPINDAYQSVTSHYLIVTNNAFVETYTDFYKNIVGTFMLTEPIKELYIESNIEVNTTPRPYPIDTLDPATQWEALKSLKYDGDFVDFLSHKSFTGTPDFLKVIEDLNITEKTPFQVTTELCAFVYNTIKYTKGVTKVDTSIDEAWALKAGVCQDITTIMLKIVRMCGIPARYVSGYICTNDNNTRGEGATHAWLEAYIPSYGWFGFDPTNNTFANENHVRLAVGRDYSDCAPVKGVFKGKVDADLYVLVEVSTTKQTDVVKLPETPVSSIKNNSFKHNLERIQQQQQQQ</sequence>
<dbReference type="PANTHER" id="PTHR33490:SF6">
    <property type="entry name" value="SLL1049 PROTEIN"/>
    <property type="match status" value="1"/>
</dbReference>
<evidence type="ECO:0000313" key="2">
    <source>
        <dbReference type="EMBL" id="AJR03316.1"/>
    </source>
</evidence>
<evidence type="ECO:0000313" key="3">
    <source>
        <dbReference type="Proteomes" id="UP000032229"/>
    </source>
</evidence>
<dbReference type="Gene3D" id="3.10.620.30">
    <property type="match status" value="1"/>
</dbReference>
<dbReference type="PATRIC" id="fig|1454006.5.peg.1229"/>
<reference evidence="2 3" key="1">
    <citation type="submission" date="2014-02" db="EMBL/GenBank/DDBJ databases">
        <authorList>
            <person name="Young C.-C."/>
            <person name="Hameed A."/>
            <person name="Huang H.-C."/>
            <person name="Shahina M."/>
        </authorList>
    </citation>
    <scope>NUCLEOTIDE SEQUENCE [LARGE SCALE GENOMIC DNA]</scope>
    <source>
        <strain evidence="2 3">CC-SAMT-1</strain>
    </source>
</reference>